<organism evidence="2 3">
    <name type="scientific">Citrullus colocynthis</name>
    <name type="common">colocynth</name>
    <dbReference type="NCBI Taxonomy" id="252529"/>
    <lineage>
        <taxon>Eukaryota</taxon>
        <taxon>Viridiplantae</taxon>
        <taxon>Streptophyta</taxon>
        <taxon>Embryophyta</taxon>
        <taxon>Tracheophyta</taxon>
        <taxon>Spermatophyta</taxon>
        <taxon>Magnoliopsida</taxon>
        <taxon>eudicotyledons</taxon>
        <taxon>Gunneridae</taxon>
        <taxon>Pentapetalae</taxon>
        <taxon>rosids</taxon>
        <taxon>fabids</taxon>
        <taxon>Cucurbitales</taxon>
        <taxon>Cucurbitaceae</taxon>
        <taxon>Benincaseae</taxon>
        <taxon>Citrullus</taxon>
    </lineage>
</organism>
<feature type="region of interest" description="Disordered" evidence="1">
    <location>
        <begin position="1"/>
        <end position="26"/>
    </location>
</feature>
<protein>
    <submittedName>
        <fullName evidence="2">Uncharacterized protein</fullName>
    </submittedName>
</protein>
<name>A0ABP0Y3K8_9ROSI</name>
<gene>
    <name evidence="2" type="ORF">CITCOLO1_LOCUS5913</name>
</gene>
<sequence length="109" mass="12083">MTHVTNKQIWVDSLHSDPPNTKPSLSTHGHFLLQIRSVNALTHYENSPSCSSGLIESRRLLLPSLSSFSTNGNKMNAKMKDGRRSAETSLRVAPPSKSNPTQNKCESFF</sequence>
<evidence type="ECO:0000313" key="3">
    <source>
        <dbReference type="Proteomes" id="UP001642487"/>
    </source>
</evidence>
<dbReference type="Proteomes" id="UP001642487">
    <property type="component" value="Chromosome 2"/>
</dbReference>
<evidence type="ECO:0000313" key="2">
    <source>
        <dbReference type="EMBL" id="CAK9314171.1"/>
    </source>
</evidence>
<keyword evidence="3" id="KW-1185">Reference proteome</keyword>
<accession>A0ABP0Y3K8</accession>
<reference evidence="2 3" key="1">
    <citation type="submission" date="2024-03" db="EMBL/GenBank/DDBJ databases">
        <authorList>
            <person name="Gkanogiannis A."/>
            <person name="Becerra Lopez-Lavalle L."/>
        </authorList>
    </citation>
    <scope>NUCLEOTIDE SEQUENCE [LARGE SCALE GENOMIC DNA]</scope>
</reference>
<feature type="compositionally biased region" description="Polar residues" evidence="1">
    <location>
        <begin position="96"/>
        <end position="109"/>
    </location>
</feature>
<proteinExistence type="predicted"/>
<feature type="region of interest" description="Disordered" evidence="1">
    <location>
        <begin position="66"/>
        <end position="109"/>
    </location>
</feature>
<dbReference type="EMBL" id="OZ021736">
    <property type="protein sequence ID" value="CAK9314171.1"/>
    <property type="molecule type" value="Genomic_DNA"/>
</dbReference>
<evidence type="ECO:0000256" key="1">
    <source>
        <dbReference type="SAM" id="MobiDB-lite"/>
    </source>
</evidence>